<evidence type="ECO:0000313" key="7">
    <source>
        <dbReference type="EMBL" id="CAF3553410.1"/>
    </source>
</evidence>
<reference evidence="6" key="1">
    <citation type="submission" date="2021-02" db="EMBL/GenBank/DDBJ databases">
        <authorList>
            <person name="Nowell W R."/>
        </authorList>
    </citation>
    <scope>NUCLEOTIDE SEQUENCE</scope>
</reference>
<gene>
    <name evidence="6" type="ORF">GPM918_LOCUS1940</name>
    <name evidence="7" type="ORF">SRO942_LOCUS1940</name>
</gene>
<evidence type="ECO:0000313" key="8">
    <source>
        <dbReference type="Proteomes" id="UP000663829"/>
    </source>
</evidence>
<dbReference type="PANTHER" id="PTHR46332">
    <property type="entry name" value="ASPARTATE BETA-HYDROXYLASE DOMAIN-CONTAINING PROTEIN 2"/>
    <property type="match status" value="1"/>
</dbReference>
<keyword evidence="4" id="KW-0812">Transmembrane</keyword>
<feature type="transmembrane region" description="Helical" evidence="4">
    <location>
        <begin position="6"/>
        <end position="24"/>
    </location>
</feature>
<dbReference type="InterPro" id="IPR007803">
    <property type="entry name" value="Asp/Arg/Pro-Hydrxlase"/>
</dbReference>
<dbReference type="PANTHER" id="PTHR46332:SF5">
    <property type="entry name" value="ASPARTATE BETA-HYDROXYLASE DOMAIN CONTAINING 2"/>
    <property type="match status" value="1"/>
</dbReference>
<name>A0A813QTA9_9BILA</name>
<keyword evidence="3" id="KW-0560">Oxidoreductase</keyword>
<evidence type="ECO:0000313" key="6">
    <source>
        <dbReference type="EMBL" id="CAF0771288.1"/>
    </source>
</evidence>
<dbReference type="AlphaFoldDB" id="A0A813QTA9"/>
<evidence type="ECO:0000256" key="3">
    <source>
        <dbReference type="ARBA" id="ARBA00023002"/>
    </source>
</evidence>
<keyword evidence="4" id="KW-0472">Membrane</keyword>
<dbReference type="Proteomes" id="UP000663829">
    <property type="component" value="Unassembled WGS sequence"/>
</dbReference>
<accession>A0A813QTA9</accession>
<evidence type="ECO:0000259" key="5">
    <source>
        <dbReference type="Pfam" id="PF05118"/>
    </source>
</evidence>
<dbReference type="InterPro" id="IPR051821">
    <property type="entry name" value="Asp/Asn_beta-hydroxylase"/>
</dbReference>
<dbReference type="Pfam" id="PF05118">
    <property type="entry name" value="Asp_Arg_Hydrox"/>
    <property type="match status" value="1"/>
</dbReference>
<evidence type="ECO:0000256" key="1">
    <source>
        <dbReference type="ARBA" id="ARBA00007730"/>
    </source>
</evidence>
<dbReference type="GO" id="GO:0051213">
    <property type="term" value="F:dioxygenase activity"/>
    <property type="evidence" value="ECO:0007669"/>
    <property type="project" value="UniProtKB-KW"/>
</dbReference>
<keyword evidence="2" id="KW-0223">Dioxygenase</keyword>
<keyword evidence="4" id="KW-1133">Transmembrane helix</keyword>
<protein>
    <recommendedName>
        <fullName evidence="5">Aspartyl/asparaginy/proline hydroxylase domain-containing protein</fullName>
    </recommendedName>
</protein>
<feature type="domain" description="Aspartyl/asparaginy/proline hydroxylase" evidence="5">
    <location>
        <begin position="133"/>
        <end position="292"/>
    </location>
</feature>
<proteinExistence type="inferred from homology"/>
<dbReference type="Proteomes" id="UP000681722">
    <property type="component" value="Unassembled WGS sequence"/>
</dbReference>
<dbReference type="EMBL" id="CAJOBC010000199">
    <property type="protein sequence ID" value="CAF3553410.1"/>
    <property type="molecule type" value="Genomic_DNA"/>
</dbReference>
<dbReference type="GO" id="GO:0016020">
    <property type="term" value="C:membrane"/>
    <property type="evidence" value="ECO:0007669"/>
    <property type="project" value="TreeGrafter"/>
</dbReference>
<evidence type="ECO:0000256" key="2">
    <source>
        <dbReference type="ARBA" id="ARBA00022964"/>
    </source>
</evidence>
<dbReference type="EMBL" id="CAJNOQ010000199">
    <property type="protein sequence ID" value="CAF0771288.1"/>
    <property type="molecule type" value="Genomic_DNA"/>
</dbReference>
<comment type="caution">
    <text evidence="6">The sequence shown here is derived from an EMBL/GenBank/DDBJ whole genome shotgun (WGS) entry which is preliminary data.</text>
</comment>
<evidence type="ECO:0000256" key="4">
    <source>
        <dbReference type="SAM" id="Phobius"/>
    </source>
</evidence>
<comment type="similarity">
    <text evidence="1">Belongs to the aspartyl/asparaginyl beta-hydroxylase family.</text>
</comment>
<sequence>MREQVWFFRLFIVFVIICVYRVLLQYVLKYRHCPNPFCSKCLGSGTMRERVIRILEGNDFNSYRVGETKESKEEAERLNTLVLTNLLEHKRLLSKNIEKPTIYYHRGLSSTLYYIEHANLLKTYRDCAILLDKYDMLRQELIILLQQNNGKWKIDPINKRSLFYLYENGTENELNCKLMPQTFELLQTLPNAIISNADCLFANVMITCLDPMILPSDTQEYGVTNCRIRCHLGLQCIAQDSDNKEVYIVANKYKRLPLENNHMVAYNDSAAHQYVNNTNYKQYILTVDLWHPDLSTSMRKHLAKVFHSRLST</sequence>
<dbReference type="InterPro" id="IPR027443">
    <property type="entry name" value="IPNS-like_sf"/>
</dbReference>
<dbReference type="OrthoDB" id="438431at2759"/>
<dbReference type="Gene3D" id="2.60.120.330">
    <property type="entry name" value="B-lactam Antibiotic, Isopenicillin N Synthase, Chain"/>
    <property type="match status" value="1"/>
</dbReference>
<keyword evidence="8" id="KW-1185">Reference proteome</keyword>
<organism evidence="6 8">
    <name type="scientific">Didymodactylos carnosus</name>
    <dbReference type="NCBI Taxonomy" id="1234261"/>
    <lineage>
        <taxon>Eukaryota</taxon>
        <taxon>Metazoa</taxon>
        <taxon>Spiralia</taxon>
        <taxon>Gnathifera</taxon>
        <taxon>Rotifera</taxon>
        <taxon>Eurotatoria</taxon>
        <taxon>Bdelloidea</taxon>
        <taxon>Philodinida</taxon>
        <taxon>Philodinidae</taxon>
        <taxon>Didymodactylos</taxon>
    </lineage>
</organism>